<evidence type="ECO:0000313" key="2">
    <source>
        <dbReference type="EMBL" id="MVN77120.1"/>
    </source>
</evidence>
<dbReference type="InterPro" id="IPR011009">
    <property type="entry name" value="Kinase-like_dom_sf"/>
</dbReference>
<proteinExistence type="predicted"/>
<evidence type="ECO:0000313" key="3">
    <source>
        <dbReference type="Proteomes" id="UP000441336"/>
    </source>
</evidence>
<feature type="domain" description="Aminoglycoside phosphotransferase" evidence="1">
    <location>
        <begin position="113"/>
        <end position="318"/>
    </location>
</feature>
<dbReference type="Pfam" id="PF01636">
    <property type="entry name" value="APH"/>
    <property type="match status" value="1"/>
</dbReference>
<keyword evidence="2" id="KW-0808">Transferase</keyword>
<dbReference type="AlphaFoldDB" id="A0A7K1TFD4"/>
<dbReference type="GO" id="GO:0016740">
    <property type="term" value="F:transferase activity"/>
    <property type="evidence" value="ECO:0007669"/>
    <property type="project" value="UniProtKB-KW"/>
</dbReference>
<comment type="caution">
    <text evidence="2">The sequence shown here is derived from an EMBL/GenBank/DDBJ whole genome shotgun (WGS) entry which is preliminary data.</text>
</comment>
<dbReference type="Proteomes" id="UP000441336">
    <property type="component" value="Unassembled WGS sequence"/>
</dbReference>
<reference evidence="2 3" key="1">
    <citation type="submission" date="2019-12" db="EMBL/GenBank/DDBJ databases">
        <title>Hymenobacter sp. HMF4947 Genome sequencing and assembly.</title>
        <authorList>
            <person name="Kang H."/>
            <person name="Cha I."/>
            <person name="Kim H."/>
            <person name="Joh K."/>
        </authorList>
    </citation>
    <scope>NUCLEOTIDE SEQUENCE [LARGE SCALE GENOMIC DNA]</scope>
    <source>
        <strain evidence="2 3">HMF4947</strain>
    </source>
</reference>
<dbReference type="EMBL" id="WQKZ01000003">
    <property type="protein sequence ID" value="MVN77120.1"/>
    <property type="molecule type" value="Genomic_DNA"/>
</dbReference>
<evidence type="ECO:0000259" key="1">
    <source>
        <dbReference type="Pfam" id="PF01636"/>
    </source>
</evidence>
<dbReference type="Gene3D" id="3.90.1200.10">
    <property type="match status" value="1"/>
</dbReference>
<dbReference type="InterPro" id="IPR002575">
    <property type="entry name" value="Aminoglycoside_PTrfase"/>
</dbReference>
<dbReference type="SUPFAM" id="SSF56112">
    <property type="entry name" value="Protein kinase-like (PK-like)"/>
    <property type="match status" value="1"/>
</dbReference>
<protein>
    <submittedName>
        <fullName evidence="2">Phosphotransferase</fullName>
    </submittedName>
</protein>
<name>A0A7K1TFD4_9BACT</name>
<gene>
    <name evidence="2" type="ORF">GO988_12360</name>
</gene>
<organism evidence="2 3">
    <name type="scientific">Hymenobacter ginkgonis</name>
    <dbReference type="NCBI Taxonomy" id="2682976"/>
    <lineage>
        <taxon>Bacteria</taxon>
        <taxon>Pseudomonadati</taxon>
        <taxon>Bacteroidota</taxon>
        <taxon>Cytophagia</taxon>
        <taxon>Cytophagales</taxon>
        <taxon>Hymenobacteraceae</taxon>
        <taxon>Hymenobacter</taxon>
    </lineage>
</organism>
<sequence length="376" mass="41717">MSPDLLQRLLRQHAPTQAADVRAVRPRLLDSSASILANLTAERTAQPVGLFGLEAELRTTGTTWRTERLVLKAKPPGPAICQMLTSLARACGGLLAEVYPAFELRTGFAHTHRRELAVYGSAAADVALPPLLPTIWATHADEAAASYLVVLEDLSDRELLNSAPTPDAWTDAHLRAALRQLAAWHARHLAGPIPPESAPATWPELVPLWEALLAHAATHFPALYPPARVRQLRTALRGIPADWATLQTLPKTLIHNDLNPRNTCFKRSPDGHLAFVAYDWELAAWHLPQYDVVELLSFVLTPARYHLRPLYFELYRQELHALTGQFADRAAFAEGYRLASLEFGLHRVGLYLMAHTRSPYCFLPGVINSFFAGLTR</sequence>
<dbReference type="RefSeq" id="WP_157565859.1">
    <property type="nucleotide sequence ID" value="NZ_WQKZ01000003.1"/>
</dbReference>
<accession>A0A7K1TFD4</accession>
<keyword evidence="3" id="KW-1185">Reference proteome</keyword>